<dbReference type="Proteomes" id="UP000199544">
    <property type="component" value="Unassembled WGS sequence"/>
</dbReference>
<sequence length="58" mass="6887">MTRFFIKLVLFVALVLIGYQYRYRLLNVILGVPLIRRVAVGKMMSFPGVRDKFMKEMF</sequence>
<reference evidence="2" key="1">
    <citation type="submission" date="2016-10" db="EMBL/GenBank/DDBJ databases">
        <authorList>
            <person name="Varghese N."/>
            <person name="Submissions S."/>
        </authorList>
    </citation>
    <scope>NUCLEOTIDE SEQUENCE [LARGE SCALE GENOMIC DNA]</scope>
    <source>
        <strain evidence="2">CGMCC 1.6854</strain>
    </source>
</reference>
<proteinExistence type="predicted"/>
<gene>
    <name evidence="1" type="ORF">SAMN04488137_2055</name>
</gene>
<evidence type="ECO:0000313" key="2">
    <source>
        <dbReference type="Proteomes" id="UP000199544"/>
    </source>
</evidence>
<organism evidence="1 2">
    <name type="scientific">Fictibacillus solisalsi</name>
    <dbReference type="NCBI Taxonomy" id="459525"/>
    <lineage>
        <taxon>Bacteria</taxon>
        <taxon>Bacillati</taxon>
        <taxon>Bacillota</taxon>
        <taxon>Bacilli</taxon>
        <taxon>Bacillales</taxon>
        <taxon>Fictibacillaceae</taxon>
        <taxon>Fictibacillus</taxon>
    </lineage>
</organism>
<dbReference type="RefSeq" id="WP_164988836.1">
    <property type="nucleotide sequence ID" value="NZ_FNHW01000001.1"/>
</dbReference>
<dbReference type="EMBL" id="FNHW01000001">
    <property type="protein sequence ID" value="SDM81605.1"/>
    <property type="molecule type" value="Genomic_DNA"/>
</dbReference>
<dbReference type="STRING" id="459525.SAMN04488137_2055"/>
<name>A0A1G9WC47_9BACL</name>
<evidence type="ECO:0000313" key="1">
    <source>
        <dbReference type="EMBL" id="SDM81605.1"/>
    </source>
</evidence>
<keyword evidence="2" id="KW-1185">Reference proteome</keyword>
<dbReference type="AlphaFoldDB" id="A0A1G9WC47"/>
<protein>
    <submittedName>
        <fullName evidence="1">Uncharacterized protein</fullName>
    </submittedName>
</protein>
<accession>A0A1G9WC47</accession>